<dbReference type="PROSITE" id="PS01031">
    <property type="entry name" value="SHSP"/>
    <property type="match status" value="1"/>
</dbReference>
<evidence type="ECO:0000256" key="2">
    <source>
        <dbReference type="RuleBase" id="RU003616"/>
    </source>
</evidence>
<dbReference type="SUPFAM" id="SSF49764">
    <property type="entry name" value="HSP20-like chaperones"/>
    <property type="match status" value="1"/>
</dbReference>
<name>A0A7C4ET14_9BACT</name>
<feature type="domain" description="SHSP" evidence="3">
    <location>
        <begin position="22"/>
        <end position="133"/>
    </location>
</feature>
<dbReference type="EMBL" id="DTGT01000114">
    <property type="protein sequence ID" value="HGH60372.1"/>
    <property type="molecule type" value="Genomic_DNA"/>
</dbReference>
<sequence length="133" mass="14616">MADQELQVTEKKEVQPAQGELTYEGTYFTPAVDIYGTDKELVLLADLPGVNSDSVEVDLRDDVLTIVGKVTTKPAEGEPLLTEYRTGNYFRSFRITELVDQSKITASMSDGVLKLVLPKVEKAVPRKIPITAG</sequence>
<gene>
    <name evidence="4" type="ORF">ENV54_03620</name>
</gene>
<dbReference type="AlphaFoldDB" id="A0A7C4ET14"/>
<accession>A0A7C4ET14</accession>
<evidence type="ECO:0000259" key="3">
    <source>
        <dbReference type="PROSITE" id="PS01031"/>
    </source>
</evidence>
<organism evidence="4">
    <name type="scientific">Desulfomonile tiedjei</name>
    <dbReference type="NCBI Taxonomy" id="2358"/>
    <lineage>
        <taxon>Bacteria</taxon>
        <taxon>Pseudomonadati</taxon>
        <taxon>Thermodesulfobacteriota</taxon>
        <taxon>Desulfomonilia</taxon>
        <taxon>Desulfomonilales</taxon>
        <taxon>Desulfomonilaceae</taxon>
        <taxon>Desulfomonile</taxon>
    </lineage>
</organism>
<comment type="similarity">
    <text evidence="1 2">Belongs to the small heat shock protein (HSP20) family.</text>
</comment>
<evidence type="ECO:0000313" key="4">
    <source>
        <dbReference type="EMBL" id="HGH60372.1"/>
    </source>
</evidence>
<dbReference type="InterPro" id="IPR002068">
    <property type="entry name" value="A-crystallin/Hsp20_dom"/>
</dbReference>
<dbReference type="Gene3D" id="2.60.40.790">
    <property type="match status" value="1"/>
</dbReference>
<dbReference type="Pfam" id="PF00011">
    <property type="entry name" value="HSP20"/>
    <property type="match status" value="1"/>
</dbReference>
<dbReference type="PANTHER" id="PTHR11527">
    <property type="entry name" value="HEAT-SHOCK PROTEIN 20 FAMILY MEMBER"/>
    <property type="match status" value="1"/>
</dbReference>
<dbReference type="InterPro" id="IPR031107">
    <property type="entry name" value="Small_HSP"/>
</dbReference>
<dbReference type="InterPro" id="IPR008978">
    <property type="entry name" value="HSP20-like_chaperone"/>
</dbReference>
<protein>
    <submittedName>
        <fullName evidence="4">Hsp20/alpha crystallin family protein</fullName>
    </submittedName>
</protein>
<proteinExistence type="inferred from homology"/>
<dbReference type="CDD" id="cd06464">
    <property type="entry name" value="ACD_sHsps-like"/>
    <property type="match status" value="1"/>
</dbReference>
<reference evidence="4" key="1">
    <citation type="journal article" date="2020" name="mSystems">
        <title>Genome- and Community-Level Interaction Insights into Carbon Utilization and Element Cycling Functions of Hydrothermarchaeota in Hydrothermal Sediment.</title>
        <authorList>
            <person name="Zhou Z."/>
            <person name="Liu Y."/>
            <person name="Xu W."/>
            <person name="Pan J."/>
            <person name="Luo Z.H."/>
            <person name="Li M."/>
        </authorList>
    </citation>
    <scope>NUCLEOTIDE SEQUENCE [LARGE SCALE GENOMIC DNA]</scope>
    <source>
        <strain evidence="4">SpSt-769</strain>
    </source>
</reference>
<evidence type="ECO:0000256" key="1">
    <source>
        <dbReference type="PROSITE-ProRule" id="PRU00285"/>
    </source>
</evidence>
<comment type="caution">
    <text evidence="4">The sequence shown here is derived from an EMBL/GenBank/DDBJ whole genome shotgun (WGS) entry which is preliminary data.</text>
</comment>